<proteinExistence type="predicted"/>
<dbReference type="OrthoDB" id="2660802at2"/>
<keyword evidence="1" id="KW-1005">Bacterial flagellum biogenesis</keyword>
<dbReference type="AlphaFoldDB" id="A0A6N9PW25"/>
<gene>
    <name evidence="2" type="ORF">ERL59_01990</name>
</gene>
<keyword evidence="3" id="KW-1185">Reference proteome</keyword>
<dbReference type="Proteomes" id="UP000448943">
    <property type="component" value="Unassembled WGS sequence"/>
</dbReference>
<keyword evidence="2" id="KW-0969">Cilium</keyword>
<dbReference type="InterPro" id="IPR036679">
    <property type="entry name" value="FlgN-like_sf"/>
</dbReference>
<sequence>MSVYDIVQHLETLDQLHFNLIELGKQKKQIIIDNNIEELSKIMNQESTLLKQITEVDAKRIKVVENILKQKGMQPTPNLTITELTRFIIDPEEQKALKAAQNKLLSTMDEMKQVNKLNQQLIEQSLSYINVTLETVLGTADENVTYQNPLENKHASRKGIFDIKG</sequence>
<evidence type="ECO:0000313" key="2">
    <source>
        <dbReference type="EMBL" id="NBI27731.1"/>
    </source>
</evidence>
<dbReference type="Pfam" id="PF05130">
    <property type="entry name" value="FlgN"/>
    <property type="match status" value="1"/>
</dbReference>
<keyword evidence="2" id="KW-0282">Flagellum</keyword>
<keyword evidence="2" id="KW-0966">Cell projection</keyword>
<dbReference type="Gene3D" id="1.20.58.300">
    <property type="entry name" value="FlgN-like"/>
    <property type="match status" value="1"/>
</dbReference>
<name>A0A6N9PW25_9BACL</name>
<evidence type="ECO:0000313" key="3">
    <source>
        <dbReference type="Proteomes" id="UP000448943"/>
    </source>
</evidence>
<dbReference type="RefSeq" id="WP_160643963.1">
    <property type="nucleotide sequence ID" value="NZ_SIJB01000005.1"/>
</dbReference>
<dbReference type="InterPro" id="IPR007809">
    <property type="entry name" value="FlgN-like"/>
</dbReference>
<reference evidence="2 3" key="1">
    <citation type="submission" date="2019-01" db="EMBL/GenBank/DDBJ databases">
        <title>Chengkuizengella sp. nov., isolated from deep-sea sediment of East Pacific Ocean.</title>
        <authorList>
            <person name="Yang J."/>
            <person name="Lai Q."/>
            <person name="Shao Z."/>
        </authorList>
    </citation>
    <scope>NUCLEOTIDE SEQUENCE [LARGE SCALE GENOMIC DNA]</scope>
    <source>
        <strain evidence="2 3">YPA3-1-1</strain>
    </source>
</reference>
<organism evidence="2 3">
    <name type="scientific">Chengkuizengella marina</name>
    <dbReference type="NCBI Taxonomy" id="2507566"/>
    <lineage>
        <taxon>Bacteria</taxon>
        <taxon>Bacillati</taxon>
        <taxon>Bacillota</taxon>
        <taxon>Bacilli</taxon>
        <taxon>Bacillales</taxon>
        <taxon>Paenibacillaceae</taxon>
        <taxon>Chengkuizengella</taxon>
    </lineage>
</organism>
<dbReference type="SUPFAM" id="SSF140566">
    <property type="entry name" value="FlgN-like"/>
    <property type="match status" value="1"/>
</dbReference>
<accession>A0A6N9PW25</accession>
<dbReference type="GO" id="GO:0044780">
    <property type="term" value="P:bacterial-type flagellum assembly"/>
    <property type="evidence" value="ECO:0007669"/>
    <property type="project" value="InterPro"/>
</dbReference>
<comment type="caution">
    <text evidence="2">The sequence shown here is derived from an EMBL/GenBank/DDBJ whole genome shotgun (WGS) entry which is preliminary data.</text>
</comment>
<dbReference type="EMBL" id="SIJB01000005">
    <property type="protein sequence ID" value="NBI27731.1"/>
    <property type="molecule type" value="Genomic_DNA"/>
</dbReference>
<protein>
    <submittedName>
        <fullName evidence="2">Flagellar protein FlgN</fullName>
    </submittedName>
</protein>
<evidence type="ECO:0000256" key="1">
    <source>
        <dbReference type="ARBA" id="ARBA00022795"/>
    </source>
</evidence>